<evidence type="ECO:0000313" key="2">
    <source>
        <dbReference type="EMBL" id="ETM44333.1"/>
    </source>
</evidence>
<sequence>MFKPILDKALEQDRKRSQENDVRKRKTHQEGGVIKTPRSMDRKVERKL</sequence>
<feature type="region of interest" description="Disordered" evidence="1">
    <location>
        <begin position="1"/>
        <end position="48"/>
    </location>
</feature>
<feature type="compositionally biased region" description="Basic and acidic residues" evidence="1">
    <location>
        <begin position="1"/>
        <end position="22"/>
    </location>
</feature>
<feature type="compositionally biased region" description="Basic and acidic residues" evidence="1">
    <location>
        <begin position="38"/>
        <end position="48"/>
    </location>
</feature>
<proteinExistence type="predicted"/>
<dbReference type="AlphaFoldDB" id="W2N8Y7"/>
<organism evidence="2">
    <name type="scientific">Phytophthora nicotianae</name>
    <name type="common">Potato buckeye rot agent</name>
    <name type="synonym">Phytophthora parasitica</name>
    <dbReference type="NCBI Taxonomy" id="4792"/>
    <lineage>
        <taxon>Eukaryota</taxon>
        <taxon>Sar</taxon>
        <taxon>Stramenopiles</taxon>
        <taxon>Oomycota</taxon>
        <taxon>Peronosporomycetes</taxon>
        <taxon>Peronosporales</taxon>
        <taxon>Peronosporaceae</taxon>
        <taxon>Phytophthora</taxon>
    </lineage>
</organism>
<dbReference type="Proteomes" id="UP000054532">
    <property type="component" value="Unassembled WGS sequence"/>
</dbReference>
<protein>
    <submittedName>
        <fullName evidence="2">Uncharacterized protein</fullName>
    </submittedName>
</protein>
<name>W2N8Y7_PHYNI</name>
<accession>W2N8Y7</accession>
<gene>
    <name evidence="2" type="ORF">L914_10414</name>
</gene>
<evidence type="ECO:0000256" key="1">
    <source>
        <dbReference type="SAM" id="MobiDB-lite"/>
    </source>
</evidence>
<reference evidence="2" key="1">
    <citation type="submission" date="2013-11" db="EMBL/GenBank/DDBJ databases">
        <title>The Genome Sequence of Phytophthora parasitica IAC_01/95.</title>
        <authorList>
            <consortium name="The Broad Institute Genomics Platform"/>
            <person name="Russ C."/>
            <person name="Tyler B."/>
            <person name="Panabieres F."/>
            <person name="Shan W."/>
            <person name="Tripathy S."/>
            <person name="Grunwald N."/>
            <person name="Machado M."/>
            <person name="Johnson C.S."/>
            <person name="Arredondo F."/>
            <person name="Hong C."/>
            <person name="Coffey M."/>
            <person name="Young S.K."/>
            <person name="Zeng Q."/>
            <person name="Gargeya S."/>
            <person name="Fitzgerald M."/>
            <person name="Abouelleil A."/>
            <person name="Alvarado L."/>
            <person name="Chapman S.B."/>
            <person name="Gainer-Dewar J."/>
            <person name="Goldberg J."/>
            <person name="Griggs A."/>
            <person name="Gujja S."/>
            <person name="Hansen M."/>
            <person name="Howarth C."/>
            <person name="Imamovic A."/>
            <person name="Ireland A."/>
            <person name="Larimer J."/>
            <person name="McCowan C."/>
            <person name="Murphy C."/>
            <person name="Pearson M."/>
            <person name="Poon T.W."/>
            <person name="Priest M."/>
            <person name="Roberts A."/>
            <person name="Saif S."/>
            <person name="Shea T."/>
            <person name="Sykes S."/>
            <person name="Wortman J."/>
            <person name="Nusbaum C."/>
            <person name="Birren B."/>
        </authorList>
    </citation>
    <scope>NUCLEOTIDE SEQUENCE [LARGE SCALE GENOMIC DNA]</scope>
    <source>
        <strain evidence="2">IAC_01/95</strain>
    </source>
</reference>
<dbReference type="EMBL" id="KI693395">
    <property type="protein sequence ID" value="ETM44333.1"/>
    <property type="molecule type" value="Genomic_DNA"/>
</dbReference>